<dbReference type="Pfam" id="PF02863">
    <property type="entry name" value="Arg_repressor_C"/>
    <property type="match status" value="1"/>
</dbReference>
<comment type="similarity">
    <text evidence="3 9">Belongs to the ArgR family.</text>
</comment>
<dbReference type="GO" id="GO:0003700">
    <property type="term" value="F:DNA-binding transcription factor activity"/>
    <property type="evidence" value="ECO:0007669"/>
    <property type="project" value="UniProtKB-UniRule"/>
</dbReference>
<dbReference type="SUPFAM" id="SSF46785">
    <property type="entry name" value="Winged helix' DNA-binding domain"/>
    <property type="match status" value="1"/>
</dbReference>
<keyword evidence="5 9" id="KW-0963">Cytoplasm</keyword>
<dbReference type="InterPro" id="IPR001669">
    <property type="entry name" value="Arg_repress"/>
</dbReference>
<evidence type="ECO:0000256" key="9">
    <source>
        <dbReference type="HAMAP-Rule" id="MF_00173"/>
    </source>
</evidence>
<proteinExistence type="inferred from homology"/>
<dbReference type="PANTHER" id="PTHR34471">
    <property type="entry name" value="ARGININE REPRESSOR"/>
    <property type="match status" value="1"/>
</dbReference>
<dbReference type="PRINTS" id="PR01467">
    <property type="entry name" value="ARGREPRESSOR"/>
</dbReference>
<dbReference type="GO" id="GO:1900079">
    <property type="term" value="P:regulation of arginine biosynthetic process"/>
    <property type="evidence" value="ECO:0007669"/>
    <property type="project" value="UniProtKB-UniRule"/>
</dbReference>
<dbReference type="GO" id="GO:0003677">
    <property type="term" value="F:DNA binding"/>
    <property type="evidence" value="ECO:0007669"/>
    <property type="project" value="UniProtKB-KW"/>
</dbReference>
<keyword evidence="6 9" id="KW-0805">Transcription regulation</keyword>
<keyword evidence="9" id="KW-0678">Repressor</keyword>
<dbReference type="Gene3D" id="1.10.10.10">
    <property type="entry name" value="Winged helix-like DNA-binding domain superfamily/Winged helix DNA-binding domain"/>
    <property type="match status" value="1"/>
</dbReference>
<comment type="subcellular location">
    <subcellularLocation>
        <location evidence="1 9">Cytoplasm</location>
    </subcellularLocation>
</comment>
<protein>
    <recommendedName>
        <fullName evidence="4 9">Arginine repressor</fullName>
    </recommendedName>
</protein>
<dbReference type="HAMAP" id="MF_00173">
    <property type="entry name" value="Arg_repressor"/>
    <property type="match status" value="1"/>
</dbReference>
<feature type="domain" description="Arginine repressor DNA-binding" evidence="10">
    <location>
        <begin position="3"/>
        <end position="70"/>
    </location>
</feature>
<gene>
    <name evidence="9" type="primary">argR</name>
    <name evidence="12" type="ORF">H9982_04120</name>
</gene>
<feature type="domain" description="Arginine repressor C-terminal" evidence="11">
    <location>
        <begin position="91"/>
        <end position="152"/>
    </location>
</feature>
<keyword evidence="8 9" id="KW-0804">Transcription</keyword>
<sequence>MKNKKERLDAIKEIIVKSRINNQDELLEPLLSRGFDITQATLSRDLKQLKIAKVPDSDGKYIYVLPKTDSIGNTIQYPSLEEHSQNELGGFLSIQFSQNLAVIKTSPGFAGSIAYDIDLGHSPEILGTIAGDDTILVVLQEGVSHKKAYDILSRYIPALRPY</sequence>
<evidence type="ECO:0000313" key="12">
    <source>
        <dbReference type="EMBL" id="HIX45386.1"/>
    </source>
</evidence>
<keyword evidence="9" id="KW-0028">Amino-acid biosynthesis</keyword>
<dbReference type="InterPro" id="IPR020899">
    <property type="entry name" value="Arg_repress_C"/>
</dbReference>
<evidence type="ECO:0000256" key="6">
    <source>
        <dbReference type="ARBA" id="ARBA00023015"/>
    </source>
</evidence>
<dbReference type="InterPro" id="IPR036390">
    <property type="entry name" value="WH_DNA-bd_sf"/>
</dbReference>
<evidence type="ECO:0000256" key="5">
    <source>
        <dbReference type="ARBA" id="ARBA00022490"/>
    </source>
</evidence>
<name>A0A9D2AQJ1_9BACT</name>
<evidence type="ECO:0000256" key="8">
    <source>
        <dbReference type="ARBA" id="ARBA00023163"/>
    </source>
</evidence>
<keyword evidence="9" id="KW-0055">Arginine biosynthesis</keyword>
<evidence type="ECO:0000256" key="1">
    <source>
        <dbReference type="ARBA" id="ARBA00004496"/>
    </source>
</evidence>
<dbReference type="InterPro" id="IPR020900">
    <property type="entry name" value="Arg_repress_DNA-bd"/>
</dbReference>
<evidence type="ECO:0000256" key="4">
    <source>
        <dbReference type="ARBA" id="ARBA00021148"/>
    </source>
</evidence>
<dbReference type="AlphaFoldDB" id="A0A9D2AQJ1"/>
<evidence type="ECO:0000256" key="7">
    <source>
        <dbReference type="ARBA" id="ARBA00023125"/>
    </source>
</evidence>
<dbReference type="Gene3D" id="3.30.1360.40">
    <property type="match status" value="1"/>
</dbReference>
<comment type="function">
    <text evidence="9">Regulates arginine biosynthesis genes.</text>
</comment>
<dbReference type="PANTHER" id="PTHR34471:SF1">
    <property type="entry name" value="ARGININE REPRESSOR"/>
    <property type="match status" value="1"/>
</dbReference>
<dbReference type="InterPro" id="IPR036251">
    <property type="entry name" value="Arg_repress_C_sf"/>
</dbReference>
<accession>A0A9D2AQJ1</accession>
<dbReference type="GO" id="GO:0006526">
    <property type="term" value="P:L-arginine biosynthetic process"/>
    <property type="evidence" value="ECO:0007669"/>
    <property type="project" value="UniProtKB-KW"/>
</dbReference>
<comment type="caution">
    <text evidence="12">The sequence shown here is derived from an EMBL/GenBank/DDBJ whole genome shotgun (WGS) entry which is preliminary data.</text>
</comment>
<dbReference type="Pfam" id="PF01316">
    <property type="entry name" value="Arg_repressor"/>
    <property type="match status" value="1"/>
</dbReference>
<dbReference type="GO" id="GO:0034618">
    <property type="term" value="F:arginine binding"/>
    <property type="evidence" value="ECO:0007669"/>
    <property type="project" value="InterPro"/>
</dbReference>
<organism evidence="12 13">
    <name type="scientific">Candidatus Barnesiella excrementipullorum</name>
    <dbReference type="NCBI Taxonomy" id="2838479"/>
    <lineage>
        <taxon>Bacteria</taxon>
        <taxon>Pseudomonadati</taxon>
        <taxon>Bacteroidota</taxon>
        <taxon>Bacteroidia</taxon>
        <taxon>Bacteroidales</taxon>
        <taxon>Barnesiellaceae</taxon>
        <taxon>Barnesiella</taxon>
    </lineage>
</organism>
<dbReference type="GO" id="GO:0051259">
    <property type="term" value="P:protein complex oligomerization"/>
    <property type="evidence" value="ECO:0007669"/>
    <property type="project" value="InterPro"/>
</dbReference>
<dbReference type="SUPFAM" id="SSF55252">
    <property type="entry name" value="C-terminal domain of arginine repressor"/>
    <property type="match status" value="1"/>
</dbReference>
<keyword evidence="7 9" id="KW-0238">DNA-binding</keyword>
<reference evidence="12" key="2">
    <citation type="submission" date="2021-04" db="EMBL/GenBank/DDBJ databases">
        <authorList>
            <person name="Gilroy R."/>
        </authorList>
    </citation>
    <scope>NUCLEOTIDE SEQUENCE</scope>
    <source>
        <strain evidence="12">ChiHjej12B11-16260</strain>
    </source>
</reference>
<evidence type="ECO:0000259" key="10">
    <source>
        <dbReference type="Pfam" id="PF01316"/>
    </source>
</evidence>
<dbReference type="InterPro" id="IPR036388">
    <property type="entry name" value="WH-like_DNA-bd_sf"/>
</dbReference>
<comment type="pathway">
    <text evidence="2 9">Amino-acid biosynthesis; L-arginine biosynthesis [regulation].</text>
</comment>
<dbReference type="GO" id="GO:0005737">
    <property type="term" value="C:cytoplasm"/>
    <property type="evidence" value="ECO:0007669"/>
    <property type="project" value="UniProtKB-SubCell"/>
</dbReference>
<evidence type="ECO:0000313" key="13">
    <source>
        <dbReference type="Proteomes" id="UP000824246"/>
    </source>
</evidence>
<evidence type="ECO:0000256" key="3">
    <source>
        <dbReference type="ARBA" id="ARBA00008316"/>
    </source>
</evidence>
<evidence type="ECO:0000259" key="11">
    <source>
        <dbReference type="Pfam" id="PF02863"/>
    </source>
</evidence>
<evidence type="ECO:0000256" key="2">
    <source>
        <dbReference type="ARBA" id="ARBA00005040"/>
    </source>
</evidence>
<dbReference type="Proteomes" id="UP000824246">
    <property type="component" value="Unassembled WGS sequence"/>
</dbReference>
<dbReference type="EMBL" id="DXFB01000112">
    <property type="protein sequence ID" value="HIX45386.1"/>
    <property type="molecule type" value="Genomic_DNA"/>
</dbReference>
<reference evidence="12" key="1">
    <citation type="journal article" date="2021" name="PeerJ">
        <title>Extensive microbial diversity within the chicken gut microbiome revealed by metagenomics and culture.</title>
        <authorList>
            <person name="Gilroy R."/>
            <person name="Ravi A."/>
            <person name="Getino M."/>
            <person name="Pursley I."/>
            <person name="Horton D.L."/>
            <person name="Alikhan N.F."/>
            <person name="Baker D."/>
            <person name="Gharbi K."/>
            <person name="Hall N."/>
            <person name="Watson M."/>
            <person name="Adriaenssens E.M."/>
            <person name="Foster-Nyarko E."/>
            <person name="Jarju S."/>
            <person name="Secka A."/>
            <person name="Antonio M."/>
            <person name="Oren A."/>
            <person name="Chaudhuri R.R."/>
            <person name="La Ragione R."/>
            <person name="Hildebrand F."/>
            <person name="Pallen M.J."/>
        </authorList>
    </citation>
    <scope>NUCLEOTIDE SEQUENCE</scope>
    <source>
        <strain evidence="12">ChiHjej12B11-16260</strain>
    </source>
</reference>